<evidence type="ECO:0000259" key="10">
    <source>
        <dbReference type="Pfam" id="PF08669"/>
    </source>
</evidence>
<sequence length="396" mass="43415">MTDTNSQNTDSQNTNTQAPQRTPLYQSHVDSGGKIVDFSGWELPIHYGSQIEEHEAVRTDAGMFDVSHMVIADVKGPDAKAWLQKLLANDVDKLKTVGKALYSPMLNEQGGIIDDLIVYLSNADETEYRIVSNAGTRDKDIAHFHKTAAGFDVAITERDELAMLAVQGPNAVAKLTQVKPSWADIIAELKPFVGTDLTDLEGPDWFVARTGYTGEDGVEVIMPADEAADLFKQLKAAGIKPAGLGARDTLRMEAGMNLYGHDMDENVSPYECNMGWTLALKDERDFVGREALVSKRKQAKEDNTAMKQVGLLLTTRGVLREGMEVTINQGEDNEQKGLITSGTFSPSLKQSIAIARVPASLSDDDKVQIDLRGKGKFVDARVLKLPFVRNGKQQFD</sequence>
<evidence type="ECO:0000259" key="9">
    <source>
        <dbReference type="Pfam" id="PF01571"/>
    </source>
</evidence>
<comment type="subunit">
    <text evidence="7">The glycine cleavage system is composed of four proteins: P, T, L and H.</text>
</comment>
<comment type="function">
    <text evidence="7">The glycine cleavage system catalyzes the degradation of glycine.</text>
</comment>
<dbReference type="Gene3D" id="3.30.70.1400">
    <property type="entry name" value="Aminomethyltransferase beta-barrel domains"/>
    <property type="match status" value="1"/>
</dbReference>
<dbReference type="GO" id="GO:0004047">
    <property type="term" value="F:aminomethyltransferase activity"/>
    <property type="evidence" value="ECO:0007669"/>
    <property type="project" value="UniProtKB-EC"/>
</dbReference>
<dbReference type="RefSeq" id="WP_207991091.1">
    <property type="nucleotide sequence ID" value="NZ_JAGBKM010000010.1"/>
</dbReference>
<evidence type="ECO:0000313" key="12">
    <source>
        <dbReference type="Proteomes" id="UP000664554"/>
    </source>
</evidence>
<evidence type="ECO:0000256" key="4">
    <source>
        <dbReference type="ARBA" id="ARBA00022679"/>
    </source>
</evidence>
<dbReference type="InterPro" id="IPR029043">
    <property type="entry name" value="GcvT/YgfZ_C"/>
</dbReference>
<dbReference type="InterPro" id="IPR027266">
    <property type="entry name" value="TrmE/GcvT-like"/>
</dbReference>
<dbReference type="Gene3D" id="3.30.1360.120">
    <property type="entry name" value="Probable tRNA modification gtpase trme, domain 1"/>
    <property type="match status" value="1"/>
</dbReference>
<gene>
    <name evidence="7 11" type="primary">gcvT</name>
    <name evidence="11" type="ORF">J3492_06990</name>
</gene>
<keyword evidence="3 7" id="KW-0032">Aminotransferase</keyword>
<evidence type="ECO:0000256" key="8">
    <source>
        <dbReference type="SAM" id="MobiDB-lite"/>
    </source>
</evidence>
<name>A0ABS3NNG6_9GAMM</name>
<dbReference type="Pfam" id="PF08669">
    <property type="entry name" value="GCV_T_C"/>
    <property type="match status" value="1"/>
</dbReference>
<dbReference type="HAMAP" id="MF_00259">
    <property type="entry name" value="GcvT"/>
    <property type="match status" value="1"/>
</dbReference>
<dbReference type="EC" id="2.1.2.10" evidence="2 7"/>
<feature type="domain" description="Aminomethyltransferase C-terminal" evidence="10">
    <location>
        <begin position="307"/>
        <end position="388"/>
    </location>
</feature>
<evidence type="ECO:0000313" key="11">
    <source>
        <dbReference type="EMBL" id="MBO1530959.1"/>
    </source>
</evidence>
<dbReference type="InterPro" id="IPR006223">
    <property type="entry name" value="GcvT"/>
</dbReference>
<dbReference type="SUPFAM" id="SSF101790">
    <property type="entry name" value="Aminomethyltransferase beta-barrel domain"/>
    <property type="match status" value="1"/>
</dbReference>
<feature type="compositionally biased region" description="Low complexity" evidence="8">
    <location>
        <begin position="1"/>
        <end position="17"/>
    </location>
</feature>
<dbReference type="Gene3D" id="2.40.30.110">
    <property type="entry name" value="Aminomethyltransferase beta-barrel domains"/>
    <property type="match status" value="1"/>
</dbReference>
<dbReference type="Gene3D" id="4.10.1250.10">
    <property type="entry name" value="Aminomethyltransferase fragment"/>
    <property type="match status" value="1"/>
</dbReference>
<accession>A0ABS3NNG6</accession>
<proteinExistence type="inferred from homology"/>
<dbReference type="InterPro" id="IPR013977">
    <property type="entry name" value="GcvT_C"/>
</dbReference>
<comment type="similarity">
    <text evidence="1 7">Belongs to the GcvT family.</text>
</comment>
<dbReference type="InterPro" id="IPR022903">
    <property type="entry name" value="GcvT_bac"/>
</dbReference>
<keyword evidence="12" id="KW-1185">Reference proteome</keyword>
<feature type="region of interest" description="Disordered" evidence="8">
    <location>
        <begin position="1"/>
        <end position="25"/>
    </location>
</feature>
<comment type="catalytic activity">
    <reaction evidence="6 7">
        <text>N(6)-[(R)-S(8)-aminomethyldihydrolipoyl]-L-lysyl-[protein] + (6S)-5,6,7,8-tetrahydrofolate = N(6)-[(R)-dihydrolipoyl]-L-lysyl-[protein] + (6R)-5,10-methylene-5,6,7,8-tetrahydrofolate + NH4(+)</text>
        <dbReference type="Rhea" id="RHEA:16945"/>
        <dbReference type="Rhea" id="RHEA-COMP:10475"/>
        <dbReference type="Rhea" id="RHEA-COMP:10492"/>
        <dbReference type="ChEBI" id="CHEBI:15636"/>
        <dbReference type="ChEBI" id="CHEBI:28938"/>
        <dbReference type="ChEBI" id="CHEBI:57453"/>
        <dbReference type="ChEBI" id="CHEBI:83100"/>
        <dbReference type="ChEBI" id="CHEBI:83143"/>
        <dbReference type="EC" id="2.1.2.10"/>
    </reaction>
</comment>
<dbReference type="NCBIfam" id="NF001567">
    <property type="entry name" value="PRK00389.1"/>
    <property type="match status" value="1"/>
</dbReference>
<comment type="caution">
    <text evidence="11">The sequence shown here is derived from an EMBL/GenBank/DDBJ whole genome shotgun (WGS) entry which is preliminary data.</text>
</comment>
<dbReference type="Pfam" id="PF01571">
    <property type="entry name" value="GCV_T"/>
    <property type="match status" value="1"/>
</dbReference>
<dbReference type="EMBL" id="JAGBKM010000010">
    <property type="protein sequence ID" value="MBO1530959.1"/>
    <property type="molecule type" value="Genomic_DNA"/>
</dbReference>
<keyword evidence="4 7" id="KW-0808">Transferase</keyword>
<dbReference type="PANTHER" id="PTHR43757:SF2">
    <property type="entry name" value="AMINOMETHYLTRANSFERASE, MITOCHONDRIAL"/>
    <property type="match status" value="1"/>
</dbReference>
<evidence type="ECO:0000256" key="7">
    <source>
        <dbReference type="HAMAP-Rule" id="MF_00259"/>
    </source>
</evidence>
<evidence type="ECO:0000256" key="5">
    <source>
        <dbReference type="ARBA" id="ARBA00031395"/>
    </source>
</evidence>
<evidence type="ECO:0000256" key="1">
    <source>
        <dbReference type="ARBA" id="ARBA00008609"/>
    </source>
</evidence>
<dbReference type="InterPro" id="IPR006222">
    <property type="entry name" value="GCVT_N"/>
</dbReference>
<dbReference type="NCBIfam" id="TIGR00528">
    <property type="entry name" value="gcvT"/>
    <property type="match status" value="1"/>
</dbReference>
<reference evidence="11 12" key="1">
    <citation type="submission" date="2021-03" db="EMBL/GenBank/DDBJ databases">
        <authorList>
            <person name="Shang D.-D."/>
            <person name="Du Z.-J."/>
            <person name="Chen G.-J."/>
        </authorList>
    </citation>
    <scope>NUCLEOTIDE SEQUENCE [LARGE SCALE GENOMIC DNA]</scope>
    <source>
        <strain evidence="11 12">F1192</strain>
    </source>
</reference>
<feature type="domain" description="GCVT N-terminal" evidence="9">
    <location>
        <begin position="24"/>
        <end position="281"/>
    </location>
</feature>
<evidence type="ECO:0000256" key="2">
    <source>
        <dbReference type="ARBA" id="ARBA00012616"/>
    </source>
</evidence>
<dbReference type="PANTHER" id="PTHR43757">
    <property type="entry name" value="AMINOMETHYLTRANSFERASE"/>
    <property type="match status" value="1"/>
</dbReference>
<evidence type="ECO:0000256" key="3">
    <source>
        <dbReference type="ARBA" id="ARBA00022576"/>
    </source>
</evidence>
<dbReference type="InterPro" id="IPR028896">
    <property type="entry name" value="GcvT/YgfZ/DmdA"/>
</dbReference>
<dbReference type="Proteomes" id="UP000664554">
    <property type="component" value="Unassembled WGS sequence"/>
</dbReference>
<dbReference type="PIRSF" id="PIRSF006487">
    <property type="entry name" value="GcvT"/>
    <property type="match status" value="1"/>
</dbReference>
<organism evidence="11 12">
    <name type="scientific">Psychrobacter coccoides</name>
    <dbReference type="NCBI Taxonomy" id="2818440"/>
    <lineage>
        <taxon>Bacteria</taxon>
        <taxon>Pseudomonadati</taxon>
        <taxon>Pseudomonadota</taxon>
        <taxon>Gammaproteobacteria</taxon>
        <taxon>Moraxellales</taxon>
        <taxon>Moraxellaceae</taxon>
        <taxon>Psychrobacter</taxon>
    </lineage>
</organism>
<protein>
    <recommendedName>
        <fullName evidence="2 7">Aminomethyltransferase</fullName>
        <ecNumber evidence="2 7">2.1.2.10</ecNumber>
    </recommendedName>
    <alternativeName>
        <fullName evidence="5 7">Glycine cleavage system T protein</fullName>
    </alternativeName>
</protein>
<evidence type="ECO:0000256" key="6">
    <source>
        <dbReference type="ARBA" id="ARBA00047665"/>
    </source>
</evidence>
<dbReference type="SUPFAM" id="SSF103025">
    <property type="entry name" value="Folate-binding domain"/>
    <property type="match status" value="1"/>
</dbReference>